<dbReference type="GO" id="GO:0016779">
    <property type="term" value="F:nucleotidyltransferase activity"/>
    <property type="evidence" value="ECO:0007669"/>
    <property type="project" value="UniProtKB-KW"/>
</dbReference>
<evidence type="ECO:0000256" key="21">
    <source>
        <dbReference type="ARBA" id="ARBA00032243"/>
    </source>
</evidence>
<evidence type="ECO:0000256" key="11">
    <source>
        <dbReference type="ARBA" id="ARBA00022723"/>
    </source>
</evidence>
<name>A0AAX3A6Y0_9CIRC</name>
<dbReference type="Gene3D" id="3.40.50.300">
    <property type="entry name" value="P-loop containing nucleotide triphosphate hydrolases"/>
    <property type="match status" value="1"/>
</dbReference>
<feature type="domain" description="CRESS-DNA virus Rep endonuclease" evidence="23">
    <location>
        <begin position="1"/>
        <end position="99"/>
    </location>
</feature>
<keyword evidence="15" id="KW-0347">Helicase</keyword>
<evidence type="ECO:0000256" key="6">
    <source>
        <dbReference type="ARBA" id="ARBA00022562"/>
    </source>
</evidence>
<evidence type="ECO:0000256" key="19">
    <source>
        <dbReference type="ARBA" id="ARBA00023268"/>
    </source>
</evidence>
<dbReference type="Pfam" id="PF00910">
    <property type="entry name" value="RNA_helicase"/>
    <property type="match status" value="1"/>
</dbReference>
<dbReference type="GO" id="GO:0003723">
    <property type="term" value="F:RNA binding"/>
    <property type="evidence" value="ECO:0007669"/>
    <property type="project" value="InterPro"/>
</dbReference>
<keyword evidence="16" id="KW-0067">ATP-binding</keyword>
<proteinExistence type="inferred from homology"/>
<dbReference type="PROSITE" id="PS52020">
    <property type="entry name" value="CRESS_DNA_REP"/>
    <property type="match status" value="1"/>
</dbReference>
<evidence type="ECO:0000256" key="4">
    <source>
        <dbReference type="ARBA" id="ARBA00008545"/>
    </source>
</evidence>
<evidence type="ECO:0000256" key="3">
    <source>
        <dbReference type="ARBA" id="ARBA00004147"/>
    </source>
</evidence>
<evidence type="ECO:0000256" key="12">
    <source>
        <dbReference type="ARBA" id="ARBA00022741"/>
    </source>
</evidence>
<evidence type="ECO:0000256" key="5">
    <source>
        <dbReference type="ARBA" id="ARBA00014531"/>
    </source>
</evidence>
<keyword evidence="12" id="KW-0547">Nucleotide-binding</keyword>
<dbReference type="SUPFAM" id="SSF52540">
    <property type="entry name" value="P-loop containing nucleoside triphosphate hydrolases"/>
    <property type="match status" value="1"/>
</dbReference>
<evidence type="ECO:0000256" key="22">
    <source>
        <dbReference type="ARBA" id="ARBA00049360"/>
    </source>
</evidence>
<keyword evidence="9" id="KW-0235">DNA replication</keyword>
<comment type="catalytic activity">
    <reaction evidence="22">
        <text>ATP + H2O = ADP + phosphate + H(+)</text>
        <dbReference type="Rhea" id="RHEA:13065"/>
        <dbReference type="ChEBI" id="CHEBI:15377"/>
        <dbReference type="ChEBI" id="CHEBI:15378"/>
        <dbReference type="ChEBI" id="CHEBI:30616"/>
        <dbReference type="ChEBI" id="CHEBI:43474"/>
        <dbReference type="ChEBI" id="CHEBI:456216"/>
    </reaction>
</comment>
<dbReference type="GO" id="GO:0006260">
    <property type="term" value="P:DNA replication"/>
    <property type="evidence" value="ECO:0007669"/>
    <property type="project" value="UniProtKB-KW"/>
</dbReference>
<evidence type="ECO:0000256" key="17">
    <source>
        <dbReference type="ARBA" id="ARBA00023124"/>
    </source>
</evidence>
<dbReference type="EMBL" id="OM262453">
    <property type="protein sequence ID" value="UNY50598.1"/>
    <property type="molecule type" value="Genomic_DNA"/>
</dbReference>
<dbReference type="GO" id="GO:0042025">
    <property type="term" value="C:host cell nucleus"/>
    <property type="evidence" value="ECO:0007669"/>
    <property type="project" value="UniProtKB-SubCell"/>
</dbReference>
<protein>
    <recommendedName>
        <fullName evidence="5">Replication-associated protein</fullName>
    </recommendedName>
    <alternativeName>
        <fullName evidence="20">ATP-dependent helicase Rep</fullName>
    </alternativeName>
    <alternativeName>
        <fullName evidence="21">RepP</fullName>
    </alternativeName>
</protein>
<evidence type="ECO:0000256" key="8">
    <source>
        <dbReference type="ARBA" id="ARBA00022695"/>
    </source>
</evidence>
<keyword evidence="17" id="KW-0190">Covalent protein-DNA linkage</keyword>
<dbReference type="GO" id="GO:0046872">
    <property type="term" value="F:metal ion binding"/>
    <property type="evidence" value="ECO:0007669"/>
    <property type="project" value="UniProtKB-KW"/>
</dbReference>
<organism evidence="24 25">
    <name type="scientific">Chifec virus UA15_35</name>
    <dbReference type="NCBI Taxonomy" id="2914461"/>
    <lineage>
        <taxon>Viruses</taxon>
        <taxon>Monodnaviria</taxon>
        <taxon>Shotokuvirae</taxon>
        <taxon>Cressdnaviricota</taxon>
        <taxon>Arfiviricetes</taxon>
        <taxon>Cirlivirales</taxon>
        <taxon>Circoviridae</taxon>
        <taxon>Cyclovirus</taxon>
        <taxon>Cyclovirus prilep</taxon>
    </lineage>
</organism>
<comment type="cofactor">
    <cofactor evidence="1">
        <name>Mn(2+)</name>
        <dbReference type="ChEBI" id="CHEBI:29035"/>
    </cofactor>
</comment>
<dbReference type="Proteomes" id="UP001157240">
    <property type="component" value="Segment"/>
</dbReference>
<accession>A0AAX3A6Y0</accession>
<sequence length="286" mass="32663">MATRKGWCFTKNNYNDGDEHDLKARLGDTVVFAVIGRETCPTTGTRHLQGYALFKSRKRFDTVKRLIGDCAHVEAAKGSPGQNLTYCSKEGNFETIGEVPVANKKPIELVCEALKNGSSLRDICVDHTATFIRYHRGIQRAIEVLGEGRQRGWKTKCAVLVGPPGTGKSRRFAELCGSTSTYYKQRGEWWDGYESQQCVIIDDFYGWLRYDDLLRILDRYPLRVPVKGGFVQFVAKCVFISSNKEKEDWYKGDWYNETAQEALSRRIEIYCSNEIPDYLNKDFITS</sequence>
<keyword evidence="18" id="KW-0238">DNA-binding</keyword>
<evidence type="ECO:0000256" key="20">
    <source>
        <dbReference type="ARBA" id="ARBA00030754"/>
    </source>
</evidence>
<evidence type="ECO:0000256" key="14">
    <source>
        <dbReference type="ARBA" id="ARBA00022801"/>
    </source>
</evidence>
<comment type="subcellular location">
    <subcellularLocation>
        <location evidence="3">Host nucleus</location>
    </subcellularLocation>
</comment>
<dbReference type="GO" id="GO:0003677">
    <property type="term" value="F:DNA binding"/>
    <property type="evidence" value="ECO:0007669"/>
    <property type="project" value="UniProtKB-KW"/>
</dbReference>
<keyword evidence="14" id="KW-0378">Hydrolase</keyword>
<comment type="similarity">
    <text evidence="4">Belongs to the nanoviruses/circoviruses replication-associated protein family.</text>
</comment>
<dbReference type="Gene3D" id="3.40.1310.20">
    <property type="match status" value="1"/>
</dbReference>
<dbReference type="GO" id="GO:0004519">
    <property type="term" value="F:endonuclease activity"/>
    <property type="evidence" value="ECO:0007669"/>
    <property type="project" value="UniProtKB-KW"/>
</dbReference>
<keyword evidence="7" id="KW-0808">Transferase</keyword>
<evidence type="ECO:0000313" key="25">
    <source>
        <dbReference type="Proteomes" id="UP001157240"/>
    </source>
</evidence>
<keyword evidence="6" id="KW-1048">Host nucleus</keyword>
<evidence type="ECO:0000256" key="16">
    <source>
        <dbReference type="ARBA" id="ARBA00022840"/>
    </source>
</evidence>
<keyword evidence="8" id="KW-0548">Nucleotidyltransferase</keyword>
<evidence type="ECO:0000256" key="7">
    <source>
        <dbReference type="ARBA" id="ARBA00022679"/>
    </source>
</evidence>
<keyword evidence="25" id="KW-1185">Reference proteome</keyword>
<comment type="cofactor">
    <cofactor evidence="2">
        <name>Mg(2+)</name>
        <dbReference type="ChEBI" id="CHEBI:18420"/>
    </cofactor>
</comment>
<dbReference type="GO" id="GO:0003724">
    <property type="term" value="F:RNA helicase activity"/>
    <property type="evidence" value="ECO:0007669"/>
    <property type="project" value="InterPro"/>
</dbReference>
<keyword evidence="10" id="KW-0540">Nuclease</keyword>
<evidence type="ECO:0000256" key="10">
    <source>
        <dbReference type="ARBA" id="ARBA00022722"/>
    </source>
</evidence>
<keyword evidence="11" id="KW-0479">Metal-binding</keyword>
<evidence type="ECO:0000256" key="1">
    <source>
        <dbReference type="ARBA" id="ARBA00001936"/>
    </source>
</evidence>
<dbReference type="InterPro" id="IPR027417">
    <property type="entry name" value="P-loop_NTPase"/>
</dbReference>
<dbReference type="GO" id="GO:0005524">
    <property type="term" value="F:ATP binding"/>
    <property type="evidence" value="ECO:0007669"/>
    <property type="project" value="UniProtKB-KW"/>
</dbReference>
<evidence type="ECO:0000256" key="18">
    <source>
        <dbReference type="ARBA" id="ARBA00023125"/>
    </source>
</evidence>
<evidence type="ECO:0000256" key="15">
    <source>
        <dbReference type="ARBA" id="ARBA00022806"/>
    </source>
</evidence>
<reference evidence="24 25" key="1">
    <citation type="submission" date="2022-01" db="EMBL/GenBank/DDBJ databases">
        <title>Cycloviruses identified in Lasionycteris noctivagans and Tadarida brasiliensis fecal samples from Arizona (USA).</title>
        <authorList>
            <person name="Harding C."/>
            <person name="Larsen B.B."/>
            <person name="Gryseels S."/>
            <person name="Kraberger S."/>
            <person name="Suazo C."/>
            <person name="Worobey M."/>
            <person name="Van Doorslaer K."/>
            <person name="Varsani A."/>
        </authorList>
    </citation>
    <scope>NUCLEOTIDE SEQUENCE [LARGE SCALE GENOMIC DNA]</scope>
    <source>
        <strain evidence="24">UA15_35</strain>
    </source>
</reference>
<keyword evidence="19" id="KW-0511">Multifunctional enzyme</keyword>
<evidence type="ECO:0000256" key="2">
    <source>
        <dbReference type="ARBA" id="ARBA00001946"/>
    </source>
</evidence>
<evidence type="ECO:0000256" key="13">
    <source>
        <dbReference type="ARBA" id="ARBA00022759"/>
    </source>
</evidence>
<dbReference type="GO" id="GO:0016787">
    <property type="term" value="F:hydrolase activity"/>
    <property type="evidence" value="ECO:0007669"/>
    <property type="project" value="UniProtKB-KW"/>
</dbReference>
<dbReference type="InterPro" id="IPR049912">
    <property type="entry name" value="CRESS_DNA_REP"/>
</dbReference>
<dbReference type="RefSeq" id="YP_010805741.1">
    <property type="nucleotide sequence ID" value="NC_077187.1"/>
</dbReference>
<dbReference type="InterPro" id="IPR000605">
    <property type="entry name" value="Helicase_SF3_ssDNA/RNA_vir"/>
</dbReference>
<evidence type="ECO:0000259" key="23">
    <source>
        <dbReference type="PROSITE" id="PS52020"/>
    </source>
</evidence>
<evidence type="ECO:0000256" key="9">
    <source>
        <dbReference type="ARBA" id="ARBA00022705"/>
    </source>
</evidence>
<dbReference type="GeneID" id="80544675"/>
<keyword evidence="13" id="KW-0255">Endonuclease</keyword>
<evidence type="ECO:0000313" key="24">
    <source>
        <dbReference type="EMBL" id="UNY50598.1"/>
    </source>
</evidence>
<dbReference type="Pfam" id="PF02407">
    <property type="entry name" value="Viral_Rep"/>
    <property type="match status" value="1"/>
</dbReference>
<dbReference type="KEGG" id="vg:80544675"/>